<evidence type="ECO:0000256" key="1">
    <source>
        <dbReference type="SAM" id="SignalP"/>
    </source>
</evidence>
<organism evidence="2 3">
    <name type="scientific">Sphingomonas baiyangensis</name>
    <dbReference type="NCBI Taxonomy" id="2572576"/>
    <lineage>
        <taxon>Bacteria</taxon>
        <taxon>Pseudomonadati</taxon>
        <taxon>Pseudomonadota</taxon>
        <taxon>Alphaproteobacteria</taxon>
        <taxon>Sphingomonadales</taxon>
        <taxon>Sphingomonadaceae</taxon>
        <taxon>Sphingomonas</taxon>
    </lineage>
</organism>
<sequence>MRSILLATFLLAGCNFATVESNVQTPDAQETPEALAPSARGVRVGEGGPGFAACQSQARVDGPQAGAGAVPMLDAPFDGAAMVVALPQGAALRVCTRTIDQRWLGVVVPREGVDCGVDARLDRPRTYAGPCASGWIAANAVRLTG</sequence>
<dbReference type="EMBL" id="SWKR01000002">
    <property type="protein sequence ID" value="TKD50612.1"/>
    <property type="molecule type" value="Genomic_DNA"/>
</dbReference>
<dbReference type="AlphaFoldDB" id="A0A4U1L1Z9"/>
<keyword evidence="3" id="KW-1185">Reference proteome</keyword>
<proteinExistence type="predicted"/>
<dbReference type="OrthoDB" id="9816009at2"/>
<comment type="caution">
    <text evidence="2">The sequence shown here is derived from an EMBL/GenBank/DDBJ whole genome shotgun (WGS) entry which is preliminary data.</text>
</comment>
<feature type="signal peptide" evidence="1">
    <location>
        <begin position="1"/>
        <end position="17"/>
    </location>
</feature>
<reference evidence="2 3" key="1">
    <citation type="submission" date="2019-04" db="EMBL/GenBank/DDBJ databases">
        <authorList>
            <person name="Yang Y."/>
            <person name="Wei D."/>
        </authorList>
    </citation>
    <scope>NUCLEOTIDE SEQUENCE [LARGE SCALE GENOMIC DNA]</scope>
    <source>
        <strain evidence="2 3">L-1-4w-11</strain>
    </source>
</reference>
<evidence type="ECO:0000313" key="2">
    <source>
        <dbReference type="EMBL" id="TKD50612.1"/>
    </source>
</evidence>
<dbReference type="RefSeq" id="WP_136942556.1">
    <property type="nucleotide sequence ID" value="NZ_SWKR01000002.1"/>
</dbReference>
<evidence type="ECO:0000313" key="3">
    <source>
        <dbReference type="Proteomes" id="UP000309138"/>
    </source>
</evidence>
<dbReference type="Proteomes" id="UP000309138">
    <property type="component" value="Unassembled WGS sequence"/>
</dbReference>
<protein>
    <recommendedName>
        <fullName evidence="4">Integron</fullName>
    </recommendedName>
</protein>
<accession>A0A4U1L1Z9</accession>
<keyword evidence="1" id="KW-0732">Signal</keyword>
<feature type="chain" id="PRO_5020743290" description="Integron" evidence="1">
    <location>
        <begin position="18"/>
        <end position="145"/>
    </location>
</feature>
<gene>
    <name evidence="2" type="ORF">FBR43_07410</name>
</gene>
<evidence type="ECO:0008006" key="4">
    <source>
        <dbReference type="Google" id="ProtNLM"/>
    </source>
</evidence>
<name>A0A4U1L1Z9_9SPHN</name>